<sequence length="197" mass="20723">MHAPRGSPPPHPSPGASEGPTCAAVGAMLPSPGVSSPLGSPRGSPRNSPVLFRRLRVNQSIRLQRRFTVAHPLGFDLENGPPGRGPLEPQCSPGAGLVLQGAFTHGQRRESFLYRSDSDYDLSPKAMSRNSSIASDLHGEDMIVTPFAQVRPCGKEGKRPRVPPSAVLWGGPGVRSPPPAPLAPPRSWPACAPCAPT</sequence>
<reference evidence="2" key="1">
    <citation type="submission" date="2025-08" db="UniProtKB">
        <authorList>
            <consortium name="Ensembl"/>
        </authorList>
    </citation>
    <scope>IDENTIFICATION</scope>
</reference>
<accession>A0A669Q558</accession>
<proteinExistence type="predicted"/>
<name>A0A669Q558_PHACC</name>
<evidence type="ECO:0008006" key="4">
    <source>
        <dbReference type="Google" id="ProtNLM"/>
    </source>
</evidence>
<dbReference type="AlphaFoldDB" id="A0A669Q558"/>
<feature type="compositionally biased region" description="Low complexity" evidence="1">
    <location>
        <begin position="29"/>
        <end position="49"/>
    </location>
</feature>
<dbReference type="Proteomes" id="UP000472261">
    <property type="component" value="Unplaced"/>
</dbReference>
<reference evidence="2" key="2">
    <citation type="submission" date="2025-09" db="UniProtKB">
        <authorList>
            <consortium name="Ensembl"/>
        </authorList>
    </citation>
    <scope>IDENTIFICATION</scope>
</reference>
<feature type="region of interest" description="Disordered" evidence="1">
    <location>
        <begin position="1"/>
        <end position="49"/>
    </location>
</feature>
<feature type="compositionally biased region" description="Pro residues" evidence="1">
    <location>
        <begin position="175"/>
        <end position="187"/>
    </location>
</feature>
<evidence type="ECO:0000313" key="2">
    <source>
        <dbReference type="Ensembl" id="ENSPCLP00000014920.1"/>
    </source>
</evidence>
<feature type="compositionally biased region" description="Pro residues" evidence="1">
    <location>
        <begin position="1"/>
        <end position="13"/>
    </location>
</feature>
<organism evidence="2 3">
    <name type="scientific">Phasianus colchicus</name>
    <name type="common">Common pheasant</name>
    <dbReference type="NCBI Taxonomy" id="9054"/>
    <lineage>
        <taxon>Eukaryota</taxon>
        <taxon>Metazoa</taxon>
        <taxon>Chordata</taxon>
        <taxon>Craniata</taxon>
        <taxon>Vertebrata</taxon>
        <taxon>Euteleostomi</taxon>
        <taxon>Archelosauria</taxon>
        <taxon>Archosauria</taxon>
        <taxon>Dinosauria</taxon>
        <taxon>Saurischia</taxon>
        <taxon>Theropoda</taxon>
        <taxon>Coelurosauria</taxon>
        <taxon>Aves</taxon>
        <taxon>Neognathae</taxon>
        <taxon>Galloanserae</taxon>
        <taxon>Galliformes</taxon>
        <taxon>Phasianidae</taxon>
        <taxon>Phasianinae</taxon>
        <taxon>Phasianus</taxon>
    </lineage>
</organism>
<evidence type="ECO:0000256" key="1">
    <source>
        <dbReference type="SAM" id="MobiDB-lite"/>
    </source>
</evidence>
<feature type="region of interest" description="Disordered" evidence="1">
    <location>
        <begin position="153"/>
        <end position="197"/>
    </location>
</feature>
<dbReference type="PANTHER" id="PTHR40141:SF2">
    <property type="entry name" value="3',5'-CYCLIC-AMP PHOSPHODIESTERASE"/>
    <property type="match status" value="1"/>
</dbReference>
<evidence type="ECO:0000313" key="3">
    <source>
        <dbReference type="Proteomes" id="UP000472261"/>
    </source>
</evidence>
<dbReference type="PANTHER" id="PTHR40141">
    <property type="entry name" value="3',5'-CYCLIC-AMP PHOSPHODIESTERASE-RELATED"/>
    <property type="match status" value="1"/>
</dbReference>
<keyword evidence="3" id="KW-1185">Reference proteome</keyword>
<protein>
    <recommendedName>
        <fullName evidence="4">3',5'-cyclic-AMP phosphodiesterase</fullName>
    </recommendedName>
</protein>
<dbReference type="Ensembl" id="ENSPCLT00000019682.1">
    <property type="protein sequence ID" value="ENSPCLP00000014920.1"/>
    <property type="gene ID" value="ENSPCLG00000012188.1"/>
</dbReference>